<gene>
    <name evidence="1" type="ORF">J1899_07870</name>
</gene>
<dbReference type="InterPro" id="IPR001387">
    <property type="entry name" value="Cro/C1-type_HTH"/>
</dbReference>
<evidence type="ECO:0000313" key="2">
    <source>
        <dbReference type="Proteomes" id="UP000679247"/>
    </source>
</evidence>
<dbReference type="Pfam" id="PF22871">
    <property type="entry name" value="AimR"/>
    <property type="match status" value="1"/>
</dbReference>
<proteinExistence type="predicted"/>
<sequence length="405" mass="46997">MHTFPAILEELIDEHPTLTFKEVYTKLGVSKSFFYQILSGKKSPSFRNLLKLSYILTPENPTKTIFEWCHLEISTECTKNAFEYASVTRNIPLLKYLVTKHKKSPETLGECSKVYAIQLDYMTYKINGKEFYAKIEKIRDITDKVLLVLIDIFKTYGLFHLNKFFIMSENLSLLENKISSVGNRETFLRECFTLRMCEIYAPVFLHMNYLEQCKFYANVLINSRICAKLESDGYYYMGMALMLENKIEAIENIKKSISVLNSSQTDLIEIAENNLIFAEAFLKLESSVEHDSFDKSTNIFKKIRHEEVINDQEIAYLEKEKSRDTFCKYYYSLFKKSADGLTECFMEFLQAGNLFFASAMIHEISHTGAAVGLFKNLINLKIGDVTIEKENYQCFSDFDVYSTVV</sequence>
<dbReference type="Proteomes" id="UP000679247">
    <property type="component" value="Chromosome"/>
</dbReference>
<dbReference type="RefSeq" id="WP_214478313.1">
    <property type="nucleotide sequence ID" value="NZ_CP071709.1"/>
</dbReference>
<dbReference type="EMBL" id="CP071709">
    <property type="protein sequence ID" value="QVY62949.1"/>
    <property type="molecule type" value="Genomic_DNA"/>
</dbReference>
<reference evidence="1 2" key="1">
    <citation type="submission" date="2021-03" db="EMBL/GenBank/DDBJ databases">
        <title>The first data on the complete genome of the tetrodotoxin-producing bacterium.</title>
        <authorList>
            <person name="Melnikova D.I."/>
            <person name="Nijland R."/>
            <person name="Magarlamov T.Y."/>
        </authorList>
    </citation>
    <scope>NUCLEOTIDE SEQUENCE [LARGE SCALE GENOMIC DNA]</scope>
    <source>
        <strain evidence="1 2">1839</strain>
    </source>
</reference>
<name>A0ABX8FG33_9BACI</name>
<dbReference type="NCBIfam" id="NF038310">
    <property type="entry name" value="lysogeny_AimR"/>
    <property type="match status" value="1"/>
</dbReference>
<keyword evidence="2" id="KW-1185">Reference proteome</keyword>
<organism evidence="1 2">
    <name type="scientific">Cytobacillus gottheilii</name>
    <dbReference type="NCBI Taxonomy" id="859144"/>
    <lineage>
        <taxon>Bacteria</taxon>
        <taxon>Bacillati</taxon>
        <taxon>Bacillota</taxon>
        <taxon>Bacilli</taxon>
        <taxon>Bacillales</taxon>
        <taxon>Bacillaceae</taxon>
        <taxon>Cytobacillus</taxon>
    </lineage>
</organism>
<protein>
    <submittedName>
        <fullName evidence="1">AimR family lysis-lysogeny pheromone receptor</fullName>
    </submittedName>
</protein>
<accession>A0ABX8FG33</accession>
<evidence type="ECO:0000313" key="1">
    <source>
        <dbReference type="EMBL" id="QVY62949.1"/>
    </source>
</evidence>
<dbReference type="InterPro" id="IPR047705">
    <property type="entry name" value="AimR-like"/>
</dbReference>
<keyword evidence="1" id="KW-0675">Receptor</keyword>
<dbReference type="CDD" id="cd00093">
    <property type="entry name" value="HTH_XRE"/>
    <property type="match status" value="1"/>
</dbReference>